<dbReference type="InterPro" id="IPR021109">
    <property type="entry name" value="Peptidase_aspartic_dom_sf"/>
</dbReference>
<dbReference type="Pfam" id="PF17820">
    <property type="entry name" value="PDZ_6"/>
    <property type="match status" value="1"/>
</dbReference>
<dbReference type="SMART" id="SM00228">
    <property type="entry name" value="PDZ"/>
    <property type="match status" value="1"/>
</dbReference>
<dbReference type="InterPro" id="IPR034122">
    <property type="entry name" value="Retropepsin-like_bacterial"/>
</dbReference>
<dbReference type="InterPro" id="IPR036034">
    <property type="entry name" value="PDZ_sf"/>
</dbReference>
<proteinExistence type="predicted"/>
<dbReference type="Gene3D" id="2.30.42.10">
    <property type="match status" value="1"/>
</dbReference>
<organism evidence="2 3">
    <name type="scientific">Mucilaginibacter limnophilus</name>
    <dbReference type="NCBI Taxonomy" id="1932778"/>
    <lineage>
        <taxon>Bacteria</taxon>
        <taxon>Pseudomonadati</taxon>
        <taxon>Bacteroidota</taxon>
        <taxon>Sphingobacteriia</taxon>
        <taxon>Sphingobacteriales</taxon>
        <taxon>Sphingobacteriaceae</taxon>
        <taxon>Mucilaginibacter</taxon>
    </lineage>
</organism>
<dbReference type="Pfam" id="PF13650">
    <property type="entry name" value="Asp_protease_2"/>
    <property type="match status" value="1"/>
</dbReference>
<dbReference type="AlphaFoldDB" id="A0A3S2UZX9"/>
<dbReference type="SUPFAM" id="SSF50156">
    <property type="entry name" value="PDZ domain-like"/>
    <property type="match status" value="1"/>
</dbReference>
<comment type="caution">
    <text evidence="2">The sequence shown here is derived from an EMBL/GenBank/DDBJ whole genome shotgun (WGS) entry which is preliminary data.</text>
</comment>
<dbReference type="RefSeq" id="WP_127707295.1">
    <property type="nucleotide sequence ID" value="NZ_SACK01000009.1"/>
</dbReference>
<evidence type="ECO:0000313" key="3">
    <source>
        <dbReference type="Proteomes" id="UP000282759"/>
    </source>
</evidence>
<dbReference type="CDD" id="cd05483">
    <property type="entry name" value="retropepsin_like_bacteria"/>
    <property type="match status" value="1"/>
</dbReference>
<dbReference type="OrthoDB" id="3521766at2"/>
<dbReference type="Proteomes" id="UP000282759">
    <property type="component" value="Unassembled WGS sequence"/>
</dbReference>
<evidence type="ECO:0000259" key="1">
    <source>
        <dbReference type="PROSITE" id="PS50106"/>
    </source>
</evidence>
<reference evidence="2 3" key="1">
    <citation type="submission" date="2019-01" db="EMBL/GenBank/DDBJ databases">
        <authorList>
            <person name="Chen W.-M."/>
        </authorList>
    </citation>
    <scope>NUCLEOTIDE SEQUENCE [LARGE SCALE GENOMIC DNA]</scope>
    <source>
        <strain evidence="2 3">YBJ-36</strain>
    </source>
</reference>
<dbReference type="EMBL" id="SACK01000009">
    <property type="protein sequence ID" value="RVT98143.1"/>
    <property type="molecule type" value="Genomic_DNA"/>
</dbReference>
<keyword evidence="3" id="KW-1185">Reference proteome</keyword>
<dbReference type="Gene3D" id="2.40.70.10">
    <property type="entry name" value="Acid Proteases"/>
    <property type="match status" value="1"/>
</dbReference>
<accession>A0A3S2UZX9</accession>
<dbReference type="InterPro" id="IPR041489">
    <property type="entry name" value="PDZ_6"/>
</dbReference>
<protein>
    <submittedName>
        <fullName evidence="2">Peptide-binding protein</fullName>
    </submittedName>
</protein>
<evidence type="ECO:0000313" key="2">
    <source>
        <dbReference type="EMBL" id="RVT98143.1"/>
    </source>
</evidence>
<sequence>MLSKRAFYIIYCRYAILAILLCTGITKELEAQHFEIDSNRRRATIPFKLIRNMVIVEASINNRGPFNFILDTGVGLMIITDPTLVDSLQINNKRTVRISGLGEGGDAEAFITSPLDVKINNTKSRHVSAAILKRDHFNLSDFLGMPIHGLIGYEFFNKLAVQINFSDSILSVCRPADMRVFRKGIRVPISIEEKKPYMLAKITMPDGKTIDKKLVVDLGAGHPVSLENVANNNDFPQKIIAANLGIGLNGPISGFISRIKLLELGKFKLKEPLASFPNMVSNIRPSVYRDGNLGTEVLKKFKVIFDYSNGAMYLKKGQDFKKPFEHDMTGLEYFAGGKDHKHVIISRVEAGSPGYEIGLERGDEIVTINFKPVSKMTLEEIDDLFRSKHDRNILLEIYHDKKTDHVILTLKRRI</sequence>
<gene>
    <name evidence="2" type="ORF">EOD41_17380</name>
</gene>
<feature type="domain" description="PDZ" evidence="1">
    <location>
        <begin position="311"/>
        <end position="387"/>
    </location>
</feature>
<dbReference type="InterPro" id="IPR001478">
    <property type="entry name" value="PDZ"/>
</dbReference>
<dbReference type="PROSITE" id="PS50106">
    <property type="entry name" value="PDZ"/>
    <property type="match status" value="1"/>
</dbReference>
<name>A0A3S2UZX9_9SPHI</name>